<reference evidence="2" key="1">
    <citation type="submission" date="2023-05" db="EMBL/GenBank/DDBJ databases">
        <authorList>
            <person name="Stuckert A."/>
        </authorList>
    </citation>
    <scope>NUCLEOTIDE SEQUENCE</scope>
</reference>
<evidence type="ECO:0000259" key="1">
    <source>
        <dbReference type="Pfam" id="PF25822"/>
    </source>
</evidence>
<dbReference type="Pfam" id="PF25822">
    <property type="entry name" value="UBL_USP40"/>
    <property type="match status" value="1"/>
</dbReference>
<keyword evidence="3" id="KW-1185">Reference proteome</keyword>
<dbReference type="InterPro" id="IPR057763">
    <property type="entry name" value="UBL_USP40"/>
</dbReference>
<gene>
    <name evidence="2" type="ORF">SPARVUS_LOCUS3183182</name>
</gene>
<proteinExistence type="predicted"/>
<sequence>MVQISVDPNSAVSSFHQKAVELLELHEHVDDTCLRPIHRSGRLLPPVPEDVTMKEAELKPGSTLGVFKGKAPGASQIFLSFILGNELQEGQEQDIILEETLTVKECLQQILQKAGLPIEAGWHLRKMDWCYEAGDPLSEEDSSLKDL</sequence>
<comment type="caution">
    <text evidence="2">The sequence shown here is derived from an EMBL/GenBank/DDBJ whole genome shotgun (WGS) entry which is preliminary data.</text>
</comment>
<dbReference type="EMBL" id="CATNWA010004749">
    <property type="protein sequence ID" value="CAI9548598.1"/>
    <property type="molecule type" value="Genomic_DNA"/>
</dbReference>
<feature type="non-terminal residue" evidence="2">
    <location>
        <position position="147"/>
    </location>
</feature>
<evidence type="ECO:0000313" key="3">
    <source>
        <dbReference type="Proteomes" id="UP001162483"/>
    </source>
</evidence>
<feature type="domain" description="Ubiquitin carboxyl-terminal hydrolase 40 ubiquitin-like" evidence="1">
    <location>
        <begin position="76"/>
        <end position="147"/>
    </location>
</feature>
<protein>
    <recommendedName>
        <fullName evidence="1">Ubiquitin carboxyl-terminal hydrolase 40 ubiquitin-like domain-containing protein</fullName>
    </recommendedName>
</protein>
<organism evidence="2 3">
    <name type="scientific">Staurois parvus</name>
    <dbReference type="NCBI Taxonomy" id="386267"/>
    <lineage>
        <taxon>Eukaryota</taxon>
        <taxon>Metazoa</taxon>
        <taxon>Chordata</taxon>
        <taxon>Craniata</taxon>
        <taxon>Vertebrata</taxon>
        <taxon>Euteleostomi</taxon>
        <taxon>Amphibia</taxon>
        <taxon>Batrachia</taxon>
        <taxon>Anura</taxon>
        <taxon>Neobatrachia</taxon>
        <taxon>Ranoidea</taxon>
        <taxon>Ranidae</taxon>
        <taxon>Staurois</taxon>
    </lineage>
</organism>
<accession>A0ABN9BM68</accession>
<name>A0ABN9BM68_9NEOB</name>
<evidence type="ECO:0000313" key="2">
    <source>
        <dbReference type="EMBL" id="CAI9548598.1"/>
    </source>
</evidence>
<dbReference type="Proteomes" id="UP001162483">
    <property type="component" value="Unassembled WGS sequence"/>
</dbReference>